<dbReference type="OrthoDB" id="655030at2759"/>
<keyword evidence="1" id="KW-0472">Membrane</keyword>
<dbReference type="Gene3D" id="3.50.50.60">
    <property type="entry name" value="FAD/NAD(P)-binding domain"/>
    <property type="match status" value="1"/>
</dbReference>
<reference evidence="2 3" key="1">
    <citation type="submission" date="2015-03" db="EMBL/GenBank/DDBJ databases">
        <title>RNA-seq based gene annotation and comparative genomics of four Zymoseptoria species reveal species-specific pathogenicity related genes and transposable element activity.</title>
        <authorList>
            <person name="Grandaubert J."/>
            <person name="Bhattacharyya A."/>
            <person name="Stukenbrock E.H."/>
        </authorList>
    </citation>
    <scope>NUCLEOTIDE SEQUENCE [LARGE SCALE GENOMIC DNA]</scope>
    <source>
        <strain evidence="2 3">Zb18110</strain>
    </source>
</reference>
<accession>A0A0F4GP11</accession>
<organism evidence="2 3">
    <name type="scientific">Zymoseptoria brevis</name>
    <dbReference type="NCBI Taxonomy" id="1047168"/>
    <lineage>
        <taxon>Eukaryota</taxon>
        <taxon>Fungi</taxon>
        <taxon>Dikarya</taxon>
        <taxon>Ascomycota</taxon>
        <taxon>Pezizomycotina</taxon>
        <taxon>Dothideomycetes</taxon>
        <taxon>Dothideomycetidae</taxon>
        <taxon>Mycosphaerellales</taxon>
        <taxon>Mycosphaerellaceae</taxon>
        <taxon>Zymoseptoria</taxon>
    </lineage>
</organism>
<proteinExistence type="predicted"/>
<dbReference type="AlphaFoldDB" id="A0A0F4GP11"/>
<dbReference type="STRING" id="1047168.A0A0F4GP11"/>
<protein>
    <submittedName>
        <fullName evidence="2">Uncharacterized protein</fullName>
    </submittedName>
</protein>
<evidence type="ECO:0000256" key="1">
    <source>
        <dbReference type="SAM" id="Phobius"/>
    </source>
</evidence>
<dbReference type="Proteomes" id="UP000033647">
    <property type="component" value="Unassembled WGS sequence"/>
</dbReference>
<dbReference type="PANTHER" id="PTHR46865">
    <property type="entry name" value="OXIDOREDUCTASE-RELATED"/>
    <property type="match status" value="1"/>
</dbReference>
<keyword evidence="3" id="KW-1185">Reference proteome</keyword>
<evidence type="ECO:0000313" key="3">
    <source>
        <dbReference type="Proteomes" id="UP000033647"/>
    </source>
</evidence>
<keyword evidence="1" id="KW-1133">Transmembrane helix</keyword>
<evidence type="ECO:0000313" key="2">
    <source>
        <dbReference type="EMBL" id="KJX99169.1"/>
    </source>
</evidence>
<dbReference type="InterPro" id="IPR051704">
    <property type="entry name" value="FAD_aromatic-hydroxylase"/>
</dbReference>
<sequence length="114" mass="12291">MGTTSAIVGAYILAGEIGRHYAGTGTKEALPSALQGYDQVFRPIMEQVQEGIAPETGYWTKLSTSPLGIAILNFLLGLAAFLRLDALAKLLDKDVEAWNLPEYEGMDCRAASKE</sequence>
<feature type="transmembrane region" description="Helical" evidence="1">
    <location>
        <begin position="67"/>
        <end position="84"/>
    </location>
</feature>
<dbReference type="PANTHER" id="PTHR46865:SF7">
    <property type="entry name" value="MONOOXYGENASE, PUTATIVE (AFU_ORTHOLOGUE AFUA_8G07040)-RELATED"/>
    <property type="match status" value="1"/>
</dbReference>
<keyword evidence="1" id="KW-0812">Transmembrane</keyword>
<name>A0A0F4GP11_9PEZI</name>
<dbReference type="InterPro" id="IPR036188">
    <property type="entry name" value="FAD/NAD-bd_sf"/>
</dbReference>
<comment type="caution">
    <text evidence="2">The sequence shown here is derived from an EMBL/GenBank/DDBJ whole genome shotgun (WGS) entry which is preliminary data.</text>
</comment>
<gene>
    <name evidence="2" type="ORF">TI39_contig370g00005</name>
</gene>
<dbReference type="EMBL" id="LAFY01000362">
    <property type="protein sequence ID" value="KJX99169.1"/>
    <property type="molecule type" value="Genomic_DNA"/>
</dbReference>